<dbReference type="Gene3D" id="1.25.40.10">
    <property type="entry name" value="Tetratricopeptide repeat domain"/>
    <property type="match status" value="1"/>
</dbReference>
<evidence type="ECO:0000313" key="1">
    <source>
        <dbReference type="EMBL" id="GLK84650.1"/>
    </source>
</evidence>
<protein>
    <recommendedName>
        <fullName evidence="3">Sel1 repeat family protein</fullName>
    </recommendedName>
</protein>
<sequence length="329" mass="35173">MADEWISLAALKRMGADELKARIAEGPQAAARWVQAGALNGLINAQLAWGRMLLDGTGTARDAEAGLRWFSSAAAAGSAEGINMVGRCHEHGWGTPVDPAQAVEFYRRAAQMNDAWAQFNLAGLLLAGNGAPLDRRQALVLYARAARSGHAKAATMIGRYLENGWDRPARPQAALRWYRRGAQGGDYRGQFDYGRLLLASGRTEEGLVWMGRSIESAVPAFCRLAGAGLRASTDPAIGQLALHALRRASESGTAQDLRAYASALAEGVGGQAQPEAARSTFAQARIIEERDRLVQEAAMQPDAGGRAATAATRGPRLSRAIRAWLGRWS</sequence>
<dbReference type="AlphaFoldDB" id="A0A9W6JYY8"/>
<dbReference type="Pfam" id="PF08238">
    <property type="entry name" value="Sel1"/>
    <property type="match status" value="4"/>
</dbReference>
<dbReference type="Proteomes" id="UP001143330">
    <property type="component" value="Unassembled WGS sequence"/>
</dbReference>
<name>A0A9W6JYY8_9HYPH</name>
<evidence type="ECO:0000313" key="2">
    <source>
        <dbReference type="Proteomes" id="UP001143330"/>
    </source>
</evidence>
<dbReference type="InterPro" id="IPR050767">
    <property type="entry name" value="Sel1_AlgK"/>
</dbReference>
<reference evidence="1" key="2">
    <citation type="submission" date="2023-01" db="EMBL/GenBank/DDBJ databases">
        <authorList>
            <person name="Sun Q."/>
            <person name="Evtushenko L."/>
        </authorList>
    </citation>
    <scope>NUCLEOTIDE SEQUENCE</scope>
    <source>
        <strain evidence="1">VKM B-2789</strain>
    </source>
</reference>
<dbReference type="SUPFAM" id="SSF81901">
    <property type="entry name" value="HCP-like"/>
    <property type="match status" value="1"/>
</dbReference>
<keyword evidence="2" id="KW-1185">Reference proteome</keyword>
<comment type="caution">
    <text evidence="1">The sequence shown here is derived from an EMBL/GenBank/DDBJ whole genome shotgun (WGS) entry which is preliminary data.</text>
</comment>
<organism evidence="1 2">
    <name type="scientific">Ancylobacter defluvii</name>
    <dbReference type="NCBI Taxonomy" id="1282440"/>
    <lineage>
        <taxon>Bacteria</taxon>
        <taxon>Pseudomonadati</taxon>
        <taxon>Pseudomonadota</taxon>
        <taxon>Alphaproteobacteria</taxon>
        <taxon>Hyphomicrobiales</taxon>
        <taxon>Xanthobacteraceae</taxon>
        <taxon>Ancylobacter</taxon>
    </lineage>
</organism>
<dbReference type="SMART" id="SM00671">
    <property type="entry name" value="SEL1"/>
    <property type="match status" value="4"/>
</dbReference>
<evidence type="ECO:0008006" key="3">
    <source>
        <dbReference type="Google" id="ProtNLM"/>
    </source>
</evidence>
<gene>
    <name evidence="1" type="ORF">GCM10017653_27200</name>
</gene>
<accession>A0A9W6JYY8</accession>
<dbReference type="PANTHER" id="PTHR11102">
    <property type="entry name" value="SEL-1-LIKE PROTEIN"/>
    <property type="match status" value="1"/>
</dbReference>
<proteinExistence type="predicted"/>
<dbReference type="InterPro" id="IPR006597">
    <property type="entry name" value="Sel1-like"/>
</dbReference>
<reference evidence="1" key="1">
    <citation type="journal article" date="2014" name="Int. J. Syst. Evol. Microbiol.">
        <title>Complete genome sequence of Corynebacterium casei LMG S-19264T (=DSM 44701T), isolated from a smear-ripened cheese.</title>
        <authorList>
            <consortium name="US DOE Joint Genome Institute (JGI-PGF)"/>
            <person name="Walter F."/>
            <person name="Albersmeier A."/>
            <person name="Kalinowski J."/>
            <person name="Ruckert C."/>
        </authorList>
    </citation>
    <scope>NUCLEOTIDE SEQUENCE</scope>
    <source>
        <strain evidence="1">VKM B-2789</strain>
    </source>
</reference>
<dbReference type="RefSeq" id="WP_213364524.1">
    <property type="nucleotide sequence ID" value="NZ_BSFM01000014.1"/>
</dbReference>
<dbReference type="EMBL" id="BSFM01000014">
    <property type="protein sequence ID" value="GLK84650.1"/>
    <property type="molecule type" value="Genomic_DNA"/>
</dbReference>
<dbReference type="InterPro" id="IPR011990">
    <property type="entry name" value="TPR-like_helical_dom_sf"/>
</dbReference>
<dbReference type="PANTHER" id="PTHR11102:SF160">
    <property type="entry name" value="ERAD-ASSOCIATED E3 UBIQUITIN-PROTEIN LIGASE COMPONENT HRD3"/>
    <property type="match status" value="1"/>
</dbReference>